<keyword evidence="7" id="KW-0378">Hydrolase</keyword>
<dbReference type="Pfam" id="PF04408">
    <property type="entry name" value="WHD_HA2"/>
    <property type="match status" value="1"/>
</dbReference>
<feature type="compositionally biased region" description="Basic and acidic residues" evidence="3">
    <location>
        <begin position="671"/>
        <end position="684"/>
    </location>
</feature>
<dbReference type="Proteomes" id="UP000694871">
    <property type="component" value="Unplaced"/>
</dbReference>
<sequence>MERKSKLPKGERKEYRDYETLPIYRYRKKLVEAVCDNAFLVVTGETGSGKTTQLPKYLFQEGFANHGLIGVTQPRRVAAVSVAQRVAEEMNCPLGSIVGYQVRFDECASEDILFGLLKQLFQEKNPPDRKKALKVVVMSATLDTDKFSEFFGGCSVVDIPGRSYPVKEIFCDLVGPRDAGGSAYVTETVKVTLDIHLNGSAGDILVFLTGQSEIERACELLFQKAETIDYRFDVKDTSVEGLLLLPLYGSMPTDQQRSIFLPSPPGIRKCVVSTNIAATSLTIDGTRYVVDSGFVKQVNHNPRVGLDTLEVVPISKSEALQRAGRAGRTASGKCYRVYSKEFWDECMPDHMVPEIRRTSLTSVILTLKCLAIHDVIRFPYLDRPEERRILEALKQLYQCGAIDRRGHVTKLGEFMVQFPLPPTLTCAVIKSISLDGEDLLLPIAAMLSVENVFIRPGDPQRREEAERQHQELSLQAGGCDDFATLLHIFECCKSSKSPSSWCRENWIHWRAVKLAFSVEQQLREIAGKLKQLPDFPREHFDGARTELLRRCLCAGYFANVARRSVGKSFCTMDGHGSIVHIHPSSVLHDQEAQLEWLIFHDVFVTSKVYVRTVCPVRYEWVQDLLPRLHQIDAYELSSVAREEVTEDELAHWRRKEDLARQNESATSKSGTKMERRNDDQSILDARTRYLERKRQRMQESGTPWKETS</sequence>
<keyword evidence="6" id="KW-1185">Reference proteome</keyword>
<dbReference type="SMART" id="SM00490">
    <property type="entry name" value="HELICc"/>
    <property type="match status" value="1"/>
</dbReference>
<dbReference type="Pfam" id="PF21010">
    <property type="entry name" value="HA2_C"/>
    <property type="match status" value="1"/>
</dbReference>
<dbReference type="GO" id="GO:0004386">
    <property type="term" value="F:helicase activity"/>
    <property type="evidence" value="ECO:0007669"/>
    <property type="project" value="UniProtKB-KW"/>
</dbReference>
<dbReference type="Pfam" id="PF00271">
    <property type="entry name" value="Helicase_C"/>
    <property type="match status" value="1"/>
</dbReference>
<dbReference type="PANTHER" id="PTHR18934">
    <property type="entry name" value="ATP-DEPENDENT RNA HELICASE"/>
    <property type="match status" value="1"/>
</dbReference>
<dbReference type="PROSITE" id="PS51192">
    <property type="entry name" value="HELICASE_ATP_BIND_1"/>
    <property type="match status" value="1"/>
</dbReference>
<gene>
    <name evidence="7" type="primary">DHX40</name>
</gene>
<dbReference type="InterPro" id="IPR014001">
    <property type="entry name" value="Helicase_ATP-bd"/>
</dbReference>
<keyword evidence="7" id="KW-0347">Helicase</keyword>
<feature type="domain" description="Helicase C-terminal" evidence="5">
    <location>
        <begin position="192"/>
        <end position="371"/>
    </location>
</feature>
<dbReference type="PROSITE" id="PS51194">
    <property type="entry name" value="HELICASE_CTER"/>
    <property type="match status" value="1"/>
</dbReference>
<evidence type="ECO:0000256" key="3">
    <source>
        <dbReference type="SAM" id="MobiDB-lite"/>
    </source>
</evidence>
<evidence type="ECO:0000259" key="4">
    <source>
        <dbReference type="PROSITE" id="PS51192"/>
    </source>
</evidence>
<name>A0ABM1L727_GEKJA</name>
<dbReference type="Pfam" id="PF07717">
    <property type="entry name" value="OB_NTP_bind"/>
    <property type="match status" value="1"/>
</dbReference>
<dbReference type="SMART" id="SM00847">
    <property type="entry name" value="HA2"/>
    <property type="match status" value="1"/>
</dbReference>
<dbReference type="InterPro" id="IPR048333">
    <property type="entry name" value="HA2_WH"/>
</dbReference>
<evidence type="ECO:0000256" key="1">
    <source>
        <dbReference type="ARBA" id="ARBA00022741"/>
    </source>
</evidence>
<dbReference type="CDD" id="cd18791">
    <property type="entry name" value="SF2_C_RHA"/>
    <property type="match status" value="1"/>
</dbReference>
<evidence type="ECO:0000259" key="5">
    <source>
        <dbReference type="PROSITE" id="PS51194"/>
    </source>
</evidence>
<keyword evidence="1" id="KW-0547">Nucleotide-binding</keyword>
<dbReference type="InterPro" id="IPR007502">
    <property type="entry name" value="Helicase-assoc_dom"/>
</dbReference>
<feature type="compositionally biased region" description="Polar residues" evidence="3">
    <location>
        <begin position="661"/>
        <end position="670"/>
    </location>
</feature>
<feature type="domain" description="Helicase ATP-binding" evidence="4">
    <location>
        <begin position="31"/>
        <end position="160"/>
    </location>
</feature>
<dbReference type="RefSeq" id="XP_015281764.1">
    <property type="nucleotide sequence ID" value="XM_015426278.1"/>
</dbReference>
<organism evidence="6 7">
    <name type="scientific">Gekko japonicus</name>
    <name type="common">Schlegel's Japanese gecko</name>
    <dbReference type="NCBI Taxonomy" id="146911"/>
    <lineage>
        <taxon>Eukaryota</taxon>
        <taxon>Metazoa</taxon>
        <taxon>Chordata</taxon>
        <taxon>Craniata</taxon>
        <taxon>Vertebrata</taxon>
        <taxon>Euteleostomi</taxon>
        <taxon>Lepidosauria</taxon>
        <taxon>Squamata</taxon>
        <taxon>Bifurcata</taxon>
        <taxon>Gekkota</taxon>
        <taxon>Gekkonidae</taxon>
        <taxon>Gekkoninae</taxon>
        <taxon>Gekko</taxon>
    </lineage>
</organism>
<dbReference type="SMART" id="SM00487">
    <property type="entry name" value="DEXDc"/>
    <property type="match status" value="1"/>
</dbReference>
<evidence type="ECO:0000313" key="7">
    <source>
        <dbReference type="RefSeq" id="XP_015281764.1"/>
    </source>
</evidence>
<dbReference type="GeneID" id="107123101"/>
<dbReference type="InterPro" id="IPR011709">
    <property type="entry name" value="DEAD-box_helicase_OB_fold"/>
</dbReference>
<protein>
    <submittedName>
        <fullName evidence="7">Probable ATP-dependent RNA helicase DHX40</fullName>
    </submittedName>
</protein>
<reference evidence="7" key="1">
    <citation type="submission" date="2025-08" db="UniProtKB">
        <authorList>
            <consortium name="RefSeq"/>
        </authorList>
    </citation>
    <scope>IDENTIFICATION</scope>
</reference>
<dbReference type="Gene3D" id="3.40.50.300">
    <property type="entry name" value="P-loop containing nucleotide triphosphate hydrolases"/>
    <property type="match status" value="3"/>
</dbReference>
<feature type="region of interest" description="Disordered" evidence="3">
    <location>
        <begin position="655"/>
        <end position="684"/>
    </location>
</feature>
<dbReference type="InterPro" id="IPR001650">
    <property type="entry name" value="Helicase_C-like"/>
</dbReference>
<proteinExistence type="predicted"/>
<dbReference type="Gene3D" id="1.20.120.1080">
    <property type="match status" value="1"/>
</dbReference>
<evidence type="ECO:0000313" key="6">
    <source>
        <dbReference type="Proteomes" id="UP000694871"/>
    </source>
</evidence>
<keyword evidence="2" id="KW-0067">ATP-binding</keyword>
<dbReference type="PANTHER" id="PTHR18934:SF271">
    <property type="entry name" value="ATP-DEPENDENT RNA HELICASE DHX40-RELATED"/>
    <property type="match status" value="1"/>
</dbReference>
<accession>A0ABM1L727</accession>
<dbReference type="InterPro" id="IPR027417">
    <property type="entry name" value="P-loop_NTPase"/>
</dbReference>
<evidence type="ECO:0000256" key="2">
    <source>
        <dbReference type="ARBA" id="ARBA00022840"/>
    </source>
</evidence>
<dbReference type="SUPFAM" id="SSF52540">
    <property type="entry name" value="P-loop containing nucleoside triphosphate hydrolases"/>
    <property type="match status" value="1"/>
</dbReference>